<comment type="caution">
    <text evidence="2">The sequence shown here is derived from an EMBL/GenBank/DDBJ whole genome shotgun (WGS) entry which is preliminary data.</text>
</comment>
<sequence length="102" mass="10905">MVQTKISLKAKSTAPIKGVVIKEHSPNSGRPIVDEVASNDKEKAVEPLPKVKPTLNQALSSSKTTKLGTSLGEKRPSLDSKSSPAKKLQTRVSFGPPIVELF</sequence>
<reference evidence="3" key="1">
    <citation type="submission" date="2024-07" db="EMBL/GenBank/DDBJ databases">
        <title>Two chromosome-level genome assemblies of Korean endemic species Abeliophyllum distichum and Forsythia ovata (Oleaceae).</title>
        <authorList>
            <person name="Jang H."/>
        </authorList>
    </citation>
    <scope>NUCLEOTIDE SEQUENCE [LARGE SCALE GENOMIC DNA]</scope>
</reference>
<protein>
    <submittedName>
        <fullName evidence="2">Uncharacterized protein</fullName>
    </submittedName>
</protein>
<evidence type="ECO:0000256" key="1">
    <source>
        <dbReference type="SAM" id="MobiDB-lite"/>
    </source>
</evidence>
<accession>A0ABD1R418</accession>
<dbReference type="EMBL" id="JBFOLJ010000013">
    <property type="protein sequence ID" value="KAL2483184.1"/>
    <property type="molecule type" value="Genomic_DNA"/>
</dbReference>
<evidence type="ECO:0000313" key="2">
    <source>
        <dbReference type="EMBL" id="KAL2483184.1"/>
    </source>
</evidence>
<dbReference type="AlphaFoldDB" id="A0ABD1R418"/>
<name>A0ABD1R418_9LAMI</name>
<organism evidence="2 3">
    <name type="scientific">Forsythia ovata</name>
    <dbReference type="NCBI Taxonomy" id="205694"/>
    <lineage>
        <taxon>Eukaryota</taxon>
        <taxon>Viridiplantae</taxon>
        <taxon>Streptophyta</taxon>
        <taxon>Embryophyta</taxon>
        <taxon>Tracheophyta</taxon>
        <taxon>Spermatophyta</taxon>
        <taxon>Magnoliopsida</taxon>
        <taxon>eudicotyledons</taxon>
        <taxon>Gunneridae</taxon>
        <taxon>Pentapetalae</taxon>
        <taxon>asterids</taxon>
        <taxon>lamiids</taxon>
        <taxon>Lamiales</taxon>
        <taxon>Oleaceae</taxon>
        <taxon>Forsythieae</taxon>
        <taxon>Forsythia</taxon>
    </lineage>
</organism>
<gene>
    <name evidence="2" type="ORF">Fot_44628</name>
</gene>
<keyword evidence="3" id="KW-1185">Reference proteome</keyword>
<proteinExistence type="predicted"/>
<dbReference type="Proteomes" id="UP001604277">
    <property type="component" value="Unassembled WGS sequence"/>
</dbReference>
<feature type="compositionally biased region" description="Low complexity" evidence="1">
    <location>
        <begin position="59"/>
        <end position="71"/>
    </location>
</feature>
<feature type="region of interest" description="Disordered" evidence="1">
    <location>
        <begin position="19"/>
        <end position="89"/>
    </location>
</feature>
<evidence type="ECO:0000313" key="3">
    <source>
        <dbReference type="Proteomes" id="UP001604277"/>
    </source>
</evidence>